<dbReference type="InterPro" id="IPR023393">
    <property type="entry name" value="START-like_dom_sf"/>
</dbReference>
<dbReference type="Proteomes" id="UP001465755">
    <property type="component" value="Unassembled WGS sequence"/>
</dbReference>
<keyword evidence="2" id="KW-1185">Reference proteome</keyword>
<dbReference type="AlphaFoldDB" id="A0AAW1PI98"/>
<sequence>MNSAHLCVLQAPAQLTEYRQQRWWPTAPAASLRRASHSDLHSARAPLGGASSGRVVTRLSALQLCDEATAVDDSCRVELESIESGCYTVKGSFESTLSTDAVWDVITNYEKLASVYSNIEASTAEVRGDQLQLLQDCRWQFLMFSGSFRTRLAVHEDPQQQRLTFSLLEASFMRDFEGQWQVAPALMIVLY</sequence>
<gene>
    <name evidence="1" type="ORF">WJX73_002249</name>
</gene>
<dbReference type="Gene3D" id="3.30.530.20">
    <property type="match status" value="1"/>
</dbReference>
<evidence type="ECO:0000313" key="2">
    <source>
        <dbReference type="Proteomes" id="UP001465755"/>
    </source>
</evidence>
<dbReference type="EMBL" id="JALJOQ010000024">
    <property type="protein sequence ID" value="KAK9808327.1"/>
    <property type="molecule type" value="Genomic_DNA"/>
</dbReference>
<dbReference type="SUPFAM" id="SSF55961">
    <property type="entry name" value="Bet v1-like"/>
    <property type="match status" value="1"/>
</dbReference>
<accession>A0AAW1PI98</accession>
<proteinExistence type="predicted"/>
<evidence type="ECO:0000313" key="1">
    <source>
        <dbReference type="EMBL" id="KAK9808327.1"/>
    </source>
</evidence>
<name>A0AAW1PI98_9CHLO</name>
<reference evidence="1 2" key="1">
    <citation type="journal article" date="2024" name="Nat. Commun.">
        <title>Phylogenomics reveals the evolutionary origins of lichenization in chlorophyte algae.</title>
        <authorList>
            <person name="Puginier C."/>
            <person name="Libourel C."/>
            <person name="Otte J."/>
            <person name="Skaloud P."/>
            <person name="Haon M."/>
            <person name="Grisel S."/>
            <person name="Petersen M."/>
            <person name="Berrin J.G."/>
            <person name="Delaux P.M."/>
            <person name="Dal Grande F."/>
            <person name="Keller J."/>
        </authorList>
    </citation>
    <scope>NUCLEOTIDE SEQUENCE [LARGE SCALE GENOMIC DNA]</scope>
    <source>
        <strain evidence="1 2">SAG 2036</strain>
    </source>
</reference>
<comment type="caution">
    <text evidence="1">The sequence shown here is derived from an EMBL/GenBank/DDBJ whole genome shotgun (WGS) entry which is preliminary data.</text>
</comment>
<dbReference type="PANTHER" id="PTHR31385:SF1">
    <property type="entry name" value="PUTATIVE (DUF220)-RELATED"/>
    <property type="match status" value="1"/>
</dbReference>
<organism evidence="1 2">
    <name type="scientific">Symbiochloris irregularis</name>
    <dbReference type="NCBI Taxonomy" id="706552"/>
    <lineage>
        <taxon>Eukaryota</taxon>
        <taxon>Viridiplantae</taxon>
        <taxon>Chlorophyta</taxon>
        <taxon>core chlorophytes</taxon>
        <taxon>Trebouxiophyceae</taxon>
        <taxon>Trebouxiales</taxon>
        <taxon>Trebouxiaceae</taxon>
        <taxon>Symbiochloris</taxon>
    </lineage>
</organism>
<protein>
    <submittedName>
        <fullName evidence="1">Uncharacterized protein</fullName>
    </submittedName>
</protein>
<dbReference type="PANTHER" id="PTHR31385">
    <property type="entry name" value="PUTATIVE (DUF220)-RELATED"/>
    <property type="match status" value="1"/>
</dbReference>